<accession>A0A418Q7E2</accession>
<dbReference type="EMBL" id="QXJK01000005">
    <property type="protein sequence ID" value="RIX34958.1"/>
    <property type="molecule type" value="Genomic_DNA"/>
</dbReference>
<proteinExistence type="predicted"/>
<dbReference type="AlphaFoldDB" id="A0A418Q7E2"/>
<evidence type="ECO:0000259" key="2">
    <source>
        <dbReference type="Pfam" id="PF07853"/>
    </source>
</evidence>
<sequence>MSVNDGERNSDLGVALPRASIGWWCYIVAAVSIVVSVAIVAAHWSDIPEVIPTHWGPKLEPDAWSDKSLTSVYGMSIGNLVFLLIGVAISGAVVSMQANNPTTSGELAKVRTRAQARVDHIVLSIIVSMICLGLSLMQVTSVVPAFQRYDTFSFFLMLGCAFGSPIVALVYAVRAQGKVNDALRSSPAAQDSSGAREMAEMDKMDKHYKWGMFYYNPDDPTVLVEKRFGVGMDFNYATWQGKTFVAVILAVIIMCVALPFILS</sequence>
<dbReference type="PANTHER" id="PTHR37810">
    <property type="entry name" value="IMMUNITY PROTEIN SDPI"/>
    <property type="match status" value="1"/>
</dbReference>
<feature type="transmembrane region" description="Helical" evidence="1">
    <location>
        <begin position="121"/>
        <end position="146"/>
    </location>
</feature>
<keyword evidence="1" id="KW-0812">Transmembrane</keyword>
<protein>
    <submittedName>
        <fullName evidence="4">DUF1648 domain-containing protein</fullName>
    </submittedName>
</protein>
<reference evidence="4 5" key="1">
    <citation type="submission" date="2018-09" db="EMBL/GenBank/DDBJ databases">
        <title>Optimization and identification of Corynebacterium falsenii FN1-14 from fish paste.</title>
        <authorList>
            <person name="Daroonpunt R."/>
            <person name="Tanasupawat S."/>
        </authorList>
    </citation>
    <scope>NUCLEOTIDE SEQUENCE [LARGE SCALE GENOMIC DNA]</scope>
    <source>
        <strain evidence="4 5">FN1-14</strain>
    </source>
</reference>
<feature type="transmembrane region" description="Helical" evidence="1">
    <location>
        <begin position="152"/>
        <end position="173"/>
    </location>
</feature>
<dbReference type="InterPro" id="IPR012867">
    <property type="entry name" value="DUF1648"/>
</dbReference>
<dbReference type="STRING" id="1451189.CFAL_06440"/>
<feature type="transmembrane region" description="Helical" evidence="1">
    <location>
        <begin position="244"/>
        <end position="262"/>
    </location>
</feature>
<dbReference type="PANTHER" id="PTHR37810:SF5">
    <property type="entry name" value="IMMUNITY PROTEIN SDPI"/>
    <property type="match status" value="1"/>
</dbReference>
<dbReference type="Pfam" id="PF19124">
    <property type="entry name" value="DUF5808"/>
    <property type="match status" value="1"/>
</dbReference>
<keyword evidence="1" id="KW-0472">Membrane</keyword>
<dbReference type="GO" id="GO:0009636">
    <property type="term" value="P:response to toxic substance"/>
    <property type="evidence" value="ECO:0007669"/>
    <property type="project" value="TreeGrafter"/>
</dbReference>
<gene>
    <name evidence="4" type="ORF">D3M95_06570</name>
</gene>
<comment type="caution">
    <text evidence="4">The sequence shown here is derived from an EMBL/GenBank/DDBJ whole genome shotgun (WGS) entry which is preliminary data.</text>
</comment>
<feature type="transmembrane region" description="Helical" evidence="1">
    <location>
        <begin position="72"/>
        <end position="94"/>
    </location>
</feature>
<evidence type="ECO:0000313" key="4">
    <source>
        <dbReference type="EMBL" id="RIX34958.1"/>
    </source>
</evidence>
<evidence type="ECO:0000256" key="1">
    <source>
        <dbReference type="SAM" id="Phobius"/>
    </source>
</evidence>
<dbReference type="OrthoDB" id="9808690at2"/>
<feature type="domain" description="DUF1648" evidence="2">
    <location>
        <begin position="33"/>
        <end position="74"/>
    </location>
</feature>
<evidence type="ECO:0000259" key="3">
    <source>
        <dbReference type="Pfam" id="PF19124"/>
    </source>
</evidence>
<dbReference type="InterPro" id="IPR043831">
    <property type="entry name" value="DUF5808"/>
</dbReference>
<keyword evidence="1" id="KW-1133">Transmembrane helix</keyword>
<keyword evidence="5" id="KW-1185">Reference proteome</keyword>
<feature type="domain" description="DUF5808" evidence="3">
    <location>
        <begin position="217"/>
        <end position="242"/>
    </location>
</feature>
<feature type="transmembrane region" description="Helical" evidence="1">
    <location>
        <begin position="21"/>
        <end position="44"/>
    </location>
</feature>
<organism evidence="4 5">
    <name type="scientific">Corynebacterium falsenii</name>
    <dbReference type="NCBI Taxonomy" id="108486"/>
    <lineage>
        <taxon>Bacteria</taxon>
        <taxon>Bacillati</taxon>
        <taxon>Actinomycetota</taxon>
        <taxon>Actinomycetes</taxon>
        <taxon>Mycobacteriales</taxon>
        <taxon>Corynebacteriaceae</taxon>
        <taxon>Corynebacterium</taxon>
    </lineage>
</organism>
<name>A0A418Q7E2_9CORY</name>
<evidence type="ECO:0000313" key="5">
    <source>
        <dbReference type="Proteomes" id="UP000285278"/>
    </source>
</evidence>
<dbReference type="Pfam" id="PF07853">
    <property type="entry name" value="DUF1648"/>
    <property type="match status" value="1"/>
</dbReference>
<dbReference type="Proteomes" id="UP000285278">
    <property type="component" value="Unassembled WGS sequence"/>
</dbReference>